<dbReference type="AlphaFoldDB" id="B8ILK7"/>
<proteinExistence type="predicted"/>
<dbReference type="HOGENOM" id="CLU_077191_0_1_5"/>
<dbReference type="STRING" id="460265.Mnod_7243"/>
<evidence type="ECO:0000313" key="2">
    <source>
        <dbReference type="Proteomes" id="UP000008207"/>
    </source>
</evidence>
<dbReference type="OrthoDB" id="9816424at2"/>
<reference evidence="1 2" key="1">
    <citation type="submission" date="2009-01" db="EMBL/GenBank/DDBJ databases">
        <title>Complete sequence of chromosome of Methylobacterium nodulans ORS 2060.</title>
        <authorList>
            <consortium name="US DOE Joint Genome Institute"/>
            <person name="Lucas S."/>
            <person name="Copeland A."/>
            <person name="Lapidus A."/>
            <person name="Glavina del Rio T."/>
            <person name="Dalin E."/>
            <person name="Tice H."/>
            <person name="Bruce D."/>
            <person name="Goodwin L."/>
            <person name="Pitluck S."/>
            <person name="Sims D."/>
            <person name="Brettin T."/>
            <person name="Detter J.C."/>
            <person name="Han C."/>
            <person name="Larimer F."/>
            <person name="Land M."/>
            <person name="Hauser L."/>
            <person name="Kyrpides N."/>
            <person name="Ivanova N."/>
            <person name="Marx C.J."/>
            <person name="Richardson P."/>
        </authorList>
    </citation>
    <scope>NUCLEOTIDE SEQUENCE [LARGE SCALE GENOMIC DNA]</scope>
    <source>
        <strain evidence="2">LMG 21967 / CNCM I-2342 / ORS 2060</strain>
    </source>
</reference>
<dbReference type="Proteomes" id="UP000008207">
    <property type="component" value="Chromosome"/>
</dbReference>
<dbReference type="KEGG" id="mno:Mnod_7243"/>
<dbReference type="InterPro" id="IPR029063">
    <property type="entry name" value="SAM-dependent_MTases_sf"/>
</dbReference>
<dbReference type="Gene3D" id="3.40.50.150">
    <property type="entry name" value="Vaccinia Virus protein VP39"/>
    <property type="match status" value="1"/>
</dbReference>
<dbReference type="RefSeq" id="WP_015933544.1">
    <property type="nucleotide sequence ID" value="NC_011894.1"/>
</dbReference>
<dbReference type="eggNOG" id="COG3510">
    <property type="taxonomic scope" value="Bacteria"/>
</dbReference>
<dbReference type="Pfam" id="PF13578">
    <property type="entry name" value="Methyltransf_24"/>
    <property type="match status" value="1"/>
</dbReference>
<dbReference type="EMBL" id="CP001349">
    <property type="protein sequence ID" value="ACL61982.1"/>
    <property type="molecule type" value="Genomic_DNA"/>
</dbReference>
<gene>
    <name evidence="1" type="ordered locus">Mnod_7243</name>
</gene>
<keyword evidence="2" id="KW-1185">Reference proteome</keyword>
<dbReference type="SUPFAM" id="SSF53335">
    <property type="entry name" value="S-adenosyl-L-methionine-dependent methyltransferases"/>
    <property type="match status" value="1"/>
</dbReference>
<name>B8ILK7_METNO</name>
<protein>
    <submittedName>
        <fullName evidence="1">Uncharacterized protein</fullName>
    </submittedName>
</protein>
<organism evidence="1 2">
    <name type="scientific">Methylobacterium nodulans (strain LMG 21967 / CNCM I-2342 / ORS 2060)</name>
    <dbReference type="NCBI Taxonomy" id="460265"/>
    <lineage>
        <taxon>Bacteria</taxon>
        <taxon>Pseudomonadati</taxon>
        <taxon>Pseudomonadota</taxon>
        <taxon>Alphaproteobacteria</taxon>
        <taxon>Hyphomicrobiales</taxon>
        <taxon>Methylobacteriaceae</taxon>
        <taxon>Methylobacterium</taxon>
    </lineage>
</organism>
<evidence type="ECO:0000313" key="1">
    <source>
        <dbReference type="EMBL" id="ACL61982.1"/>
    </source>
</evidence>
<sequence>MLKRMRRAKPAVSPDFLRIGAPPAPPASWEEVVRAGSTGFDPAAEHARMDNPMRDAYFAQGDRLASKWTHYLDAYDRHLSRYRGKPVRLLEIGVNHGGSLQVWRRYLGPQAVIHGLDIDPRCAGVGDPGTTIHIGSQTDRALLRRIVEAMGGIDVVIDDGSHVSAHQIATFETLYPLMAPDGVYAVEDVHCSYWPAVGGGLRAPGAFMEYAKDLLDRLHARYVLDPDPEPRDPGFADVTDSIAFYDSLVVFERRPKGPARAIPVGHRMLD</sequence>
<accession>B8ILK7</accession>